<dbReference type="Gene3D" id="3.40.50.1820">
    <property type="entry name" value="alpha/beta hydrolase"/>
    <property type="match status" value="1"/>
</dbReference>
<evidence type="ECO:0000313" key="4">
    <source>
        <dbReference type="EMBL" id="EDV96834.1"/>
    </source>
</evidence>
<dbReference type="GO" id="GO:0016020">
    <property type="term" value="C:membrane"/>
    <property type="evidence" value="ECO:0007669"/>
    <property type="project" value="TreeGrafter"/>
</dbReference>
<evidence type="ECO:0000259" key="3">
    <source>
        <dbReference type="Pfam" id="PF00561"/>
    </source>
</evidence>
<comment type="similarity">
    <text evidence="1">Belongs to the AB hydrolase superfamily.</text>
</comment>
<dbReference type="OMA" id="DDWILTI"/>
<dbReference type="GO" id="GO:0016787">
    <property type="term" value="F:hydrolase activity"/>
    <property type="evidence" value="ECO:0007669"/>
    <property type="project" value="UniProtKB-KW"/>
</dbReference>
<dbReference type="InterPro" id="IPR000073">
    <property type="entry name" value="AB_hydrolase_1"/>
</dbReference>
<name>B4J0J8_DROGR</name>
<dbReference type="Pfam" id="PF00561">
    <property type="entry name" value="Abhydrolase_1"/>
    <property type="match status" value="1"/>
</dbReference>
<dbReference type="GeneID" id="6557155"/>
<keyword evidence="2" id="KW-0378">Hydrolase</keyword>
<evidence type="ECO:0000313" key="5">
    <source>
        <dbReference type="EMBL" id="EDW04582.1"/>
    </source>
</evidence>
<dbReference type="AlphaFoldDB" id="B4J0J8"/>
<evidence type="ECO:0000256" key="2">
    <source>
        <dbReference type="ARBA" id="ARBA00022801"/>
    </source>
</evidence>
<dbReference type="STRING" id="7222.B4J0J8"/>
<dbReference type="SUPFAM" id="SSF53474">
    <property type="entry name" value="alpha/beta-Hydrolases"/>
    <property type="match status" value="1"/>
</dbReference>
<dbReference type="SMR" id="B4J0J8"/>
<dbReference type="MEROPS" id="S33.A98"/>
<dbReference type="InterPro" id="IPR050266">
    <property type="entry name" value="AB_hydrolase_sf"/>
</dbReference>
<reference evidence="4 6" key="1">
    <citation type="journal article" date="2007" name="Nature">
        <title>Evolution of genes and genomes on the Drosophila phylogeny.</title>
        <authorList>
            <consortium name="Drosophila 12 Genomes Consortium"/>
            <person name="Clark A.G."/>
            <person name="Eisen M.B."/>
            <person name="Smith D.R."/>
            <person name="Bergman C.M."/>
            <person name="Oliver B."/>
            <person name="Markow T.A."/>
            <person name="Kaufman T.C."/>
            <person name="Kellis M."/>
            <person name="Gelbart W."/>
            <person name="Iyer V.N."/>
            <person name="Pollard D.A."/>
            <person name="Sackton T.B."/>
            <person name="Larracuente A.M."/>
            <person name="Singh N.D."/>
            <person name="Abad J.P."/>
            <person name="Abt D.N."/>
            <person name="Adryan B."/>
            <person name="Aguade M."/>
            <person name="Akashi H."/>
            <person name="Anderson W.W."/>
            <person name="Aquadro C.F."/>
            <person name="Ardell D.H."/>
            <person name="Arguello R."/>
            <person name="Artieri C.G."/>
            <person name="Barbash D.A."/>
            <person name="Barker D."/>
            <person name="Barsanti P."/>
            <person name="Batterham P."/>
            <person name="Batzoglou S."/>
            <person name="Begun D."/>
            <person name="Bhutkar A."/>
            <person name="Blanco E."/>
            <person name="Bosak S.A."/>
            <person name="Bradley R.K."/>
            <person name="Brand A.D."/>
            <person name="Brent M.R."/>
            <person name="Brooks A.N."/>
            <person name="Brown R.H."/>
            <person name="Butlin R.K."/>
            <person name="Caggese C."/>
            <person name="Calvi B.R."/>
            <person name="Bernardo de Carvalho A."/>
            <person name="Caspi A."/>
            <person name="Castrezana S."/>
            <person name="Celniker S.E."/>
            <person name="Chang J.L."/>
            <person name="Chapple C."/>
            <person name="Chatterji S."/>
            <person name="Chinwalla A."/>
            <person name="Civetta A."/>
            <person name="Clifton S.W."/>
            <person name="Comeron J.M."/>
            <person name="Costello J.C."/>
            <person name="Coyne J.A."/>
            <person name="Daub J."/>
            <person name="David R.G."/>
            <person name="Delcher A.L."/>
            <person name="Delehaunty K."/>
            <person name="Do C.B."/>
            <person name="Ebling H."/>
            <person name="Edwards K."/>
            <person name="Eickbush T."/>
            <person name="Evans J.D."/>
            <person name="Filipski A."/>
            <person name="Findeiss S."/>
            <person name="Freyhult E."/>
            <person name="Fulton L."/>
            <person name="Fulton R."/>
            <person name="Garcia A.C."/>
            <person name="Gardiner A."/>
            <person name="Garfield D.A."/>
            <person name="Garvin B.E."/>
            <person name="Gibson G."/>
            <person name="Gilbert D."/>
            <person name="Gnerre S."/>
            <person name="Godfrey J."/>
            <person name="Good R."/>
            <person name="Gotea V."/>
            <person name="Gravely B."/>
            <person name="Greenberg A.J."/>
            <person name="Griffiths-Jones S."/>
            <person name="Gross S."/>
            <person name="Guigo R."/>
            <person name="Gustafson E.A."/>
            <person name="Haerty W."/>
            <person name="Hahn M.W."/>
            <person name="Halligan D.L."/>
            <person name="Halpern A.L."/>
            <person name="Halter G.M."/>
            <person name="Han M.V."/>
            <person name="Heger A."/>
            <person name="Hillier L."/>
            <person name="Hinrichs A.S."/>
            <person name="Holmes I."/>
            <person name="Hoskins R.A."/>
            <person name="Hubisz M.J."/>
            <person name="Hultmark D."/>
            <person name="Huntley M.A."/>
            <person name="Jaffe D.B."/>
            <person name="Jagadeeshan S."/>
            <person name="Jeck W.R."/>
            <person name="Johnson J."/>
            <person name="Jones C.D."/>
            <person name="Jordan W.C."/>
            <person name="Karpen G.H."/>
            <person name="Kataoka E."/>
            <person name="Keightley P.D."/>
            <person name="Kheradpour P."/>
            <person name="Kirkness E.F."/>
            <person name="Koerich L.B."/>
            <person name="Kristiansen K."/>
            <person name="Kudrna D."/>
            <person name="Kulathinal R.J."/>
            <person name="Kumar S."/>
            <person name="Kwok R."/>
            <person name="Lander E."/>
            <person name="Langley C.H."/>
            <person name="Lapoint R."/>
            <person name="Lazzaro B.P."/>
            <person name="Lee S.J."/>
            <person name="Levesque L."/>
            <person name="Li R."/>
            <person name="Lin C.F."/>
            <person name="Lin M.F."/>
            <person name="Lindblad-Toh K."/>
            <person name="Llopart A."/>
            <person name="Long M."/>
            <person name="Low L."/>
            <person name="Lozovsky E."/>
            <person name="Lu J."/>
            <person name="Luo M."/>
            <person name="Machado C.A."/>
            <person name="Makalowski W."/>
            <person name="Marzo M."/>
            <person name="Matsuda M."/>
            <person name="Matzkin L."/>
            <person name="McAllister B."/>
            <person name="McBride C.S."/>
            <person name="McKernan B."/>
            <person name="McKernan K."/>
            <person name="Mendez-Lago M."/>
            <person name="Minx P."/>
            <person name="Mollenhauer M.U."/>
            <person name="Montooth K."/>
            <person name="Mount S.M."/>
            <person name="Mu X."/>
            <person name="Myers E."/>
            <person name="Negre B."/>
            <person name="Newfeld S."/>
            <person name="Nielsen R."/>
            <person name="Noor M.A."/>
            <person name="O'Grady P."/>
            <person name="Pachter L."/>
            <person name="Papaceit M."/>
            <person name="Parisi M.J."/>
            <person name="Parisi M."/>
            <person name="Parts L."/>
            <person name="Pedersen J.S."/>
            <person name="Pesole G."/>
            <person name="Phillippy A.M."/>
            <person name="Ponting C.P."/>
            <person name="Pop M."/>
            <person name="Porcelli D."/>
            <person name="Powell J.R."/>
            <person name="Prohaska S."/>
            <person name="Pruitt K."/>
            <person name="Puig M."/>
            <person name="Quesneville H."/>
            <person name="Ram K.R."/>
            <person name="Rand D."/>
            <person name="Rasmussen M.D."/>
            <person name="Reed L.K."/>
            <person name="Reenan R."/>
            <person name="Reily A."/>
            <person name="Remington K.A."/>
            <person name="Rieger T.T."/>
            <person name="Ritchie M.G."/>
            <person name="Robin C."/>
            <person name="Rogers Y.H."/>
            <person name="Rohde C."/>
            <person name="Rozas J."/>
            <person name="Rubenfield M.J."/>
            <person name="Ruiz A."/>
            <person name="Russo S."/>
            <person name="Salzberg S.L."/>
            <person name="Sanchez-Gracia A."/>
            <person name="Saranga D.J."/>
            <person name="Sato H."/>
            <person name="Schaeffer S.W."/>
            <person name="Schatz M.C."/>
            <person name="Schlenke T."/>
            <person name="Schwartz R."/>
            <person name="Segarra C."/>
            <person name="Singh R.S."/>
            <person name="Sirot L."/>
            <person name="Sirota M."/>
            <person name="Sisneros N.B."/>
            <person name="Smith C.D."/>
            <person name="Smith T.F."/>
            <person name="Spieth J."/>
            <person name="Stage D.E."/>
            <person name="Stark A."/>
            <person name="Stephan W."/>
            <person name="Strausberg R.L."/>
            <person name="Strempel S."/>
            <person name="Sturgill D."/>
            <person name="Sutton G."/>
            <person name="Sutton G.G."/>
            <person name="Tao W."/>
            <person name="Teichmann S."/>
            <person name="Tobari Y.N."/>
            <person name="Tomimura Y."/>
            <person name="Tsolas J.M."/>
            <person name="Valente V.L."/>
            <person name="Venter E."/>
            <person name="Venter J.C."/>
            <person name="Vicario S."/>
            <person name="Vieira F.G."/>
            <person name="Vilella A.J."/>
            <person name="Villasante A."/>
            <person name="Walenz B."/>
            <person name="Wang J."/>
            <person name="Wasserman M."/>
            <person name="Watts T."/>
            <person name="Wilson D."/>
            <person name="Wilson R.K."/>
            <person name="Wing R.A."/>
            <person name="Wolfner M.F."/>
            <person name="Wong A."/>
            <person name="Wong G.K."/>
            <person name="Wu C.I."/>
            <person name="Wu G."/>
            <person name="Yamamoto D."/>
            <person name="Yang H.P."/>
            <person name="Yang S.P."/>
            <person name="Yorke J.A."/>
            <person name="Yoshida K."/>
            <person name="Zdobnov E."/>
            <person name="Zhang P."/>
            <person name="Zhang Y."/>
            <person name="Zimin A.V."/>
            <person name="Baldwin J."/>
            <person name="Abdouelleil A."/>
            <person name="Abdulkadir J."/>
            <person name="Abebe A."/>
            <person name="Abera B."/>
            <person name="Abreu J."/>
            <person name="Acer S.C."/>
            <person name="Aftuck L."/>
            <person name="Alexander A."/>
            <person name="An P."/>
            <person name="Anderson E."/>
            <person name="Anderson S."/>
            <person name="Arachi H."/>
            <person name="Azer M."/>
            <person name="Bachantsang P."/>
            <person name="Barry A."/>
            <person name="Bayul T."/>
            <person name="Berlin A."/>
            <person name="Bessette D."/>
            <person name="Bloom T."/>
            <person name="Blye J."/>
            <person name="Boguslavskiy L."/>
            <person name="Bonnet C."/>
            <person name="Boukhgalter B."/>
            <person name="Bourzgui I."/>
            <person name="Brown A."/>
            <person name="Cahill P."/>
            <person name="Channer S."/>
            <person name="Cheshatsang Y."/>
            <person name="Chuda L."/>
            <person name="Citroen M."/>
            <person name="Collymore A."/>
            <person name="Cooke P."/>
            <person name="Costello M."/>
            <person name="D'Aco K."/>
            <person name="Daza R."/>
            <person name="De Haan G."/>
            <person name="DeGray S."/>
            <person name="DeMaso C."/>
            <person name="Dhargay N."/>
            <person name="Dooley K."/>
            <person name="Dooley E."/>
            <person name="Doricent M."/>
            <person name="Dorje P."/>
            <person name="Dorjee K."/>
            <person name="Dupes A."/>
            <person name="Elong R."/>
            <person name="Falk J."/>
            <person name="Farina A."/>
            <person name="Faro S."/>
            <person name="Ferguson D."/>
            <person name="Fisher S."/>
            <person name="Foley C.D."/>
            <person name="Franke A."/>
            <person name="Friedrich D."/>
            <person name="Gadbois L."/>
            <person name="Gearin G."/>
            <person name="Gearin C.R."/>
            <person name="Giannoukos G."/>
            <person name="Goode T."/>
            <person name="Graham J."/>
            <person name="Grandbois E."/>
            <person name="Grewal S."/>
            <person name="Gyaltsen K."/>
            <person name="Hafez N."/>
            <person name="Hagos B."/>
            <person name="Hall J."/>
            <person name="Henson C."/>
            <person name="Hollinger A."/>
            <person name="Honan T."/>
            <person name="Huard M.D."/>
            <person name="Hughes L."/>
            <person name="Hurhula B."/>
            <person name="Husby M.E."/>
            <person name="Kamat A."/>
            <person name="Kanga B."/>
            <person name="Kashin S."/>
            <person name="Khazanovich D."/>
            <person name="Kisner P."/>
            <person name="Lance K."/>
            <person name="Lara M."/>
            <person name="Lee W."/>
            <person name="Lennon N."/>
            <person name="Letendre F."/>
            <person name="LeVine R."/>
            <person name="Lipovsky A."/>
            <person name="Liu X."/>
            <person name="Liu J."/>
            <person name="Liu S."/>
            <person name="Lokyitsang T."/>
            <person name="Lokyitsang Y."/>
            <person name="Lubonja R."/>
            <person name="Lui A."/>
            <person name="MacDonald P."/>
            <person name="Magnisalis V."/>
            <person name="Maru K."/>
            <person name="Matthews C."/>
            <person name="McCusker W."/>
            <person name="McDonough S."/>
            <person name="Mehta T."/>
            <person name="Meldrim J."/>
            <person name="Meneus L."/>
            <person name="Mihai O."/>
            <person name="Mihalev A."/>
            <person name="Mihova T."/>
            <person name="Mittelman R."/>
            <person name="Mlenga V."/>
            <person name="Montmayeur A."/>
            <person name="Mulrain L."/>
            <person name="Navidi A."/>
            <person name="Naylor J."/>
            <person name="Negash T."/>
            <person name="Nguyen T."/>
            <person name="Nguyen N."/>
            <person name="Nicol R."/>
            <person name="Norbu C."/>
            <person name="Norbu N."/>
            <person name="Novod N."/>
            <person name="O'Neill B."/>
            <person name="Osman S."/>
            <person name="Markiewicz E."/>
            <person name="Oyono O.L."/>
            <person name="Patti C."/>
            <person name="Phunkhang P."/>
            <person name="Pierre F."/>
            <person name="Priest M."/>
            <person name="Raghuraman S."/>
            <person name="Rege F."/>
            <person name="Reyes R."/>
            <person name="Rise C."/>
            <person name="Rogov P."/>
            <person name="Ross K."/>
            <person name="Ryan E."/>
            <person name="Settipalli S."/>
            <person name="Shea T."/>
            <person name="Sherpa N."/>
            <person name="Shi L."/>
            <person name="Shih D."/>
            <person name="Sparrow T."/>
            <person name="Spaulding J."/>
            <person name="Stalker J."/>
            <person name="Stange-Thomann N."/>
            <person name="Stavropoulos S."/>
            <person name="Stone C."/>
            <person name="Strader C."/>
            <person name="Tesfaye S."/>
            <person name="Thomson T."/>
            <person name="Thoulutsang Y."/>
            <person name="Thoulutsang D."/>
            <person name="Topham K."/>
            <person name="Topping I."/>
            <person name="Tsamla T."/>
            <person name="Vassiliev H."/>
            <person name="Vo A."/>
            <person name="Wangchuk T."/>
            <person name="Wangdi T."/>
            <person name="Weiand M."/>
            <person name="Wilkinson J."/>
            <person name="Wilson A."/>
            <person name="Yadav S."/>
            <person name="Young G."/>
            <person name="Yu Q."/>
            <person name="Zembek L."/>
            <person name="Zhong D."/>
            <person name="Zimmer A."/>
            <person name="Zwirko Z."/>
            <person name="Jaffe D.B."/>
            <person name="Alvarez P."/>
            <person name="Brockman W."/>
            <person name="Butler J."/>
            <person name="Chin C."/>
            <person name="Gnerre S."/>
            <person name="Grabherr M."/>
            <person name="Kleber M."/>
            <person name="Mauceli E."/>
            <person name="MacCallum I."/>
        </authorList>
    </citation>
    <scope>NUCLEOTIDE SEQUENCE [LARGE SCALE GENOMIC DNA]</scope>
    <source>
        <strain evidence="4">TSC#15287-2541.00</strain>
        <strain evidence="6">Tucson 15287-2541.00</strain>
    </source>
</reference>
<dbReference type="PANTHER" id="PTHR43798">
    <property type="entry name" value="MONOACYLGLYCEROL LIPASE"/>
    <property type="match status" value="1"/>
</dbReference>
<reference evidence="4" key="3">
    <citation type="submission" date="2008-06" db="EMBL/GenBank/DDBJ databases">
        <authorList>
            <consortium name="FlyBase"/>
        </authorList>
    </citation>
    <scope>NUCLEOTIDE SEQUENCE</scope>
    <source>
        <strain evidence="4">TSC#15287-2541.00</strain>
    </source>
</reference>
<proteinExistence type="inferred from homology"/>
<dbReference type="HOGENOM" id="CLU_020336_8_1_1"/>
<dbReference type="OrthoDB" id="190201at2759"/>
<dbReference type="Proteomes" id="UP000001070">
    <property type="component" value="Unassembled WGS sequence"/>
</dbReference>
<dbReference type="EMBL" id="CH916366">
    <property type="protein sequence ID" value="EDV96834.1"/>
    <property type="molecule type" value="Genomic_DNA"/>
</dbReference>
<dbReference type="eggNOG" id="KOG1454">
    <property type="taxonomic scope" value="Eukaryota"/>
</dbReference>
<dbReference type="PANTHER" id="PTHR43798:SF14">
    <property type="entry name" value="SERINE HYDROLASE-LIKE PROTEIN DDB_G0286239"/>
    <property type="match status" value="1"/>
</dbReference>
<accession>B4J0J8</accession>
<evidence type="ECO:0000256" key="1">
    <source>
        <dbReference type="ARBA" id="ARBA00008645"/>
    </source>
</evidence>
<evidence type="ECO:0000313" key="6">
    <source>
        <dbReference type="Proteomes" id="UP000001070"/>
    </source>
</evidence>
<gene>
    <name evidence="4" type="primary">Dgri\GH16489</name>
    <name evidence="5" type="synonym">Dgri\GH23210</name>
    <name evidence="4" type="ORF">Dgri_GH16489</name>
    <name evidence="5" type="ORF">Dgri_GH23210</name>
    <name evidence="4" type="ORF">GH16489</name>
    <name evidence="4" type="ORF">GH23210</name>
</gene>
<sequence>MGTLSLSDFEDVRIWAPWGYLYGRWYGSRSVRPILAIHGWLDNLGSFDTLIPFIPDYLSVLCVDLAGHGGSDRLPAGMHYSADDWIIAIARIMKQYKWPKVSLMGQSLGGSLSFLYASIAPHLVDMIIALDIVLPPLESSDTLSTMAYFMEKHLQEEARSAINIMNVPRTYTEDQLRFGLSKASNFSVPLELSHHLLYRSVAKSQLYPNKFYLTRDNRVKFYTLFPFNPVLAAEMARRIKRMPYLIIKGSESNFINSGADEVISILKNQNPYFEYHVVPGTHHVHLMNAEGCAQHIVPFLKRHRPPGANKDVQVSNKL</sequence>
<dbReference type="EMBL" id="CH919018">
    <property type="protein sequence ID" value="EDW04582.1"/>
    <property type="molecule type" value="Genomic_DNA"/>
</dbReference>
<feature type="domain" description="AB hydrolase-1" evidence="3">
    <location>
        <begin position="33"/>
        <end position="286"/>
    </location>
</feature>
<dbReference type="InterPro" id="IPR029058">
    <property type="entry name" value="AB_hydrolase_fold"/>
</dbReference>
<keyword evidence="6" id="KW-1185">Reference proteome</keyword>
<dbReference type="InParanoid" id="B4J0J8"/>
<reference evidence="4" key="2">
    <citation type="journal article" date="2008" name="Bioinformatics">
        <title>Assembly reconciliation.</title>
        <authorList>
            <person name="Zimin A.V."/>
            <person name="Smith D.R."/>
            <person name="Sutton G."/>
            <person name="Yorke J.A."/>
        </authorList>
    </citation>
    <scope>NUCLEOTIDE SEQUENCE</scope>
    <source>
        <strain evidence="4">TSC#15287-2541.00</strain>
    </source>
</reference>
<dbReference type="KEGG" id="dgr:6557155"/>
<organism evidence="6">
    <name type="scientific">Drosophila grimshawi</name>
    <name type="common">Hawaiian fruit fly</name>
    <name type="synonym">Idiomyia grimshawi</name>
    <dbReference type="NCBI Taxonomy" id="7222"/>
    <lineage>
        <taxon>Eukaryota</taxon>
        <taxon>Metazoa</taxon>
        <taxon>Ecdysozoa</taxon>
        <taxon>Arthropoda</taxon>
        <taxon>Hexapoda</taxon>
        <taxon>Insecta</taxon>
        <taxon>Pterygota</taxon>
        <taxon>Neoptera</taxon>
        <taxon>Endopterygota</taxon>
        <taxon>Diptera</taxon>
        <taxon>Brachycera</taxon>
        <taxon>Muscomorpha</taxon>
        <taxon>Ephydroidea</taxon>
        <taxon>Drosophilidae</taxon>
        <taxon>Drosophila</taxon>
        <taxon>Hawaiian Drosophila</taxon>
    </lineage>
</organism>
<protein>
    <submittedName>
        <fullName evidence="4">GH16489</fullName>
    </submittedName>
    <submittedName>
        <fullName evidence="5">GH23210</fullName>
    </submittedName>
</protein>